<dbReference type="Gene3D" id="2.40.70.10">
    <property type="entry name" value="Acid Proteases"/>
    <property type="match status" value="2"/>
</dbReference>
<feature type="chain" id="PRO_5035712583" description="Peptidase A1 domain-containing protein" evidence="4">
    <location>
        <begin position="23"/>
        <end position="484"/>
    </location>
</feature>
<evidence type="ECO:0000256" key="1">
    <source>
        <dbReference type="ARBA" id="ARBA00007447"/>
    </source>
</evidence>
<feature type="signal peptide" evidence="4">
    <location>
        <begin position="1"/>
        <end position="22"/>
    </location>
</feature>
<evidence type="ECO:0000256" key="2">
    <source>
        <dbReference type="PIRSR" id="PIRSR601461-1"/>
    </source>
</evidence>
<gene>
    <name evidence="6" type="ORF">PVAP13_4KG166200</name>
</gene>
<dbReference type="PROSITE" id="PS51767">
    <property type="entry name" value="PEPTIDASE_A1"/>
    <property type="match status" value="1"/>
</dbReference>
<dbReference type="Pfam" id="PF14541">
    <property type="entry name" value="TAXi_C"/>
    <property type="match status" value="1"/>
</dbReference>
<organism evidence="6 7">
    <name type="scientific">Panicum virgatum</name>
    <name type="common">Blackwell switchgrass</name>
    <dbReference type="NCBI Taxonomy" id="38727"/>
    <lineage>
        <taxon>Eukaryota</taxon>
        <taxon>Viridiplantae</taxon>
        <taxon>Streptophyta</taxon>
        <taxon>Embryophyta</taxon>
        <taxon>Tracheophyta</taxon>
        <taxon>Spermatophyta</taxon>
        <taxon>Magnoliopsida</taxon>
        <taxon>Liliopsida</taxon>
        <taxon>Poales</taxon>
        <taxon>Poaceae</taxon>
        <taxon>PACMAD clade</taxon>
        <taxon>Panicoideae</taxon>
        <taxon>Panicodae</taxon>
        <taxon>Paniceae</taxon>
        <taxon>Panicinae</taxon>
        <taxon>Panicum</taxon>
        <taxon>Panicum sect. Hiantes</taxon>
    </lineage>
</organism>
<feature type="active site" evidence="2">
    <location>
        <position position="366"/>
    </location>
</feature>
<accession>A0A8T0TJW4</accession>
<evidence type="ECO:0000313" key="7">
    <source>
        <dbReference type="Proteomes" id="UP000823388"/>
    </source>
</evidence>
<sequence>MVVVLPLLLVLLLGGSSPTALAAADEHDEFTVLDLSSLKPHAACSGHRVTPPHNGSWVPLYHPLGPCSPSYRGTLAAPPSLADLLRQDRLRARHIHGKVSGHFRESKGSYKEPVAVEETQVHHQAAITIAMGTQSTSSQVRTGFIGPAATGDDGTSGGPPAVSQTVVLDTTSDVPWVDCVPCALAECPYYDPARSSSYAAFPCNSSACKQLGPYANGCAGNQCQYRVAYPDGSSSSGTYSSDLLTISSGHTVTDFRFGCNQNGGGGGGPSPTNGFLALGRGAQSLMAQTSSTYGNAFSYCLPQSESDKGFFQIGVPGGAAYRFAMTPMLRDPRAPAQYRALLAAVTVGGQPLNVAPEAFAAGAVLDSRTAITRLPLTVYGALRAAFRDRMAAYRRAPPRPEAELDTCYDFAGVRYVRLPRIALVFDRNAVVELDRSGILFGDCLAFTANDDDSAPTILGNTQQRTIEVLHDVGGGNIGFRRQAC</sequence>
<dbReference type="InterPro" id="IPR021109">
    <property type="entry name" value="Peptidase_aspartic_dom_sf"/>
</dbReference>
<feature type="domain" description="Peptidase A1" evidence="5">
    <location>
        <begin position="151"/>
        <end position="480"/>
    </location>
</feature>
<evidence type="ECO:0000256" key="4">
    <source>
        <dbReference type="SAM" id="SignalP"/>
    </source>
</evidence>
<dbReference type="GO" id="GO:0006508">
    <property type="term" value="P:proteolysis"/>
    <property type="evidence" value="ECO:0007669"/>
    <property type="project" value="InterPro"/>
</dbReference>
<feature type="active site" evidence="2">
    <location>
        <position position="169"/>
    </location>
</feature>
<dbReference type="EMBL" id="CM029043">
    <property type="protein sequence ID" value="KAG2609026.1"/>
    <property type="molecule type" value="Genomic_DNA"/>
</dbReference>
<evidence type="ECO:0000259" key="5">
    <source>
        <dbReference type="PROSITE" id="PS51767"/>
    </source>
</evidence>
<dbReference type="PANTHER" id="PTHR13683:SF330">
    <property type="entry name" value="OS06G0118700 PROTEIN"/>
    <property type="match status" value="1"/>
</dbReference>
<reference evidence="6" key="1">
    <citation type="submission" date="2020-05" db="EMBL/GenBank/DDBJ databases">
        <title>WGS assembly of Panicum virgatum.</title>
        <authorList>
            <person name="Lovell J.T."/>
            <person name="Jenkins J."/>
            <person name="Shu S."/>
            <person name="Juenger T.E."/>
            <person name="Schmutz J."/>
        </authorList>
    </citation>
    <scope>NUCLEOTIDE SEQUENCE</scope>
    <source>
        <strain evidence="6">AP13</strain>
    </source>
</reference>
<evidence type="ECO:0000256" key="3">
    <source>
        <dbReference type="PIRSR" id="PIRSR601461-2"/>
    </source>
</evidence>
<dbReference type="AlphaFoldDB" id="A0A8T0TJW4"/>
<dbReference type="InterPro" id="IPR032861">
    <property type="entry name" value="TAXi_N"/>
</dbReference>
<dbReference type="Pfam" id="PF14543">
    <property type="entry name" value="TAXi_N"/>
    <property type="match status" value="1"/>
</dbReference>
<comment type="caution">
    <text evidence="6">The sequence shown here is derived from an EMBL/GenBank/DDBJ whole genome shotgun (WGS) entry which is preliminary data.</text>
</comment>
<dbReference type="GO" id="GO:0004190">
    <property type="term" value="F:aspartic-type endopeptidase activity"/>
    <property type="evidence" value="ECO:0007669"/>
    <property type="project" value="InterPro"/>
</dbReference>
<dbReference type="InterPro" id="IPR033121">
    <property type="entry name" value="PEPTIDASE_A1"/>
</dbReference>
<dbReference type="SUPFAM" id="SSF50630">
    <property type="entry name" value="Acid proteases"/>
    <property type="match status" value="1"/>
</dbReference>
<keyword evidence="4" id="KW-0732">Signal</keyword>
<dbReference type="PANTHER" id="PTHR13683">
    <property type="entry name" value="ASPARTYL PROTEASES"/>
    <property type="match status" value="1"/>
</dbReference>
<feature type="disulfide bond" evidence="3">
    <location>
        <begin position="182"/>
        <end position="187"/>
    </location>
</feature>
<protein>
    <recommendedName>
        <fullName evidence="5">Peptidase A1 domain-containing protein</fullName>
    </recommendedName>
</protein>
<evidence type="ECO:0000313" key="6">
    <source>
        <dbReference type="EMBL" id="KAG2609026.1"/>
    </source>
</evidence>
<keyword evidence="3" id="KW-1015">Disulfide bond</keyword>
<comment type="similarity">
    <text evidence="1">Belongs to the peptidase A1 family.</text>
</comment>
<dbReference type="FunFam" id="2.40.70.10:FF:000013">
    <property type="entry name" value="Aspartyl protease AED1"/>
    <property type="match status" value="1"/>
</dbReference>
<proteinExistence type="inferred from homology"/>
<dbReference type="OrthoDB" id="654061at2759"/>
<dbReference type="InterPro" id="IPR032799">
    <property type="entry name" value="TAXi_C"/>
</dbReference>
<dbReference type="Proteomes" id="UP000823388">
    <property type="component" value="Chromosome 4K"/>
</dbReference>
<dbReference type="InterPro" id="IPR001461">
    <property type="entry name" value="Aspartic_peptidase_A1"/>
</dbReference>
<keyword evidence="7" id="KW-1185">Reference proteome</keyword>
<name>A0A8T0TJW4_PANVG</name>